<dbReference type="eggNOG" id="ENOG50338Z7">
    <property type="taxonomic scope" value="Bacteria"/>
</dbReference>
<accession>C8W4Y2</accession>
<dbReference type="Proteomes" id="UP000002217">
    <property type="component" value="Chromosome"/>
</dbReference>
<dbReference type="HOGENOM" id="CLU_117105_0_0_9"/>
<dbReference type="AlphaFoldDB" id="C8W4Y2"/>
<dbReference type="KEGG" id="dae:Dtox_0389"/>
<dbReference type="RefSeq" id="WP_015756055.1">
    <property type="nucleotide sequence ID" value="NC_013216.1"/>
</dbReference>
<name>C8W4Y2_DESAS</name>
<organism evidence="1 2">
    <name type="scientific">Desulfofarcimen acetoxidans (strain ATCC 49208 / DSM 771 / KCTC 5769 / VKM B-1644 / 5575)</name>
    <name type="common">Desulfotomaculum acetoxidans</name>
    <dbReference type="NCBI Taxonomy" id="485916"/>
    <lineage>
        <taxon>Bacteria</taxon>
        <taxon>Bacillati</taxon>
        <taxon>Bacillota</taxon>
        <taxon>Clostridia</taxon>
        <taxon>Eubacteriales</taxon>
        <taxon>Peptococcaceae</taxon>
        <taxon>Desulfofarcimen</taxon>
    </lineage>
</organism>
<evidence type="ECO:0000313" key="2">
    <source>
        <dbReference type="Proteomes" id="UP000002217"/>
    </source>
</evidence>
<proteinExistence type="predicted"/>
<dbReference type="EMBL" id="CP001720">
    <property type="protein sequence ID" value="ACV61334.1"/>
    <property type="molecule type" value="Genomic_DNA"/>
</dbReference>
<keyword evidence="2" id="KW-1185">Reference proteome</keyword>
<evidence type="ECO:0000313" key="1">
    <source>
        <dbReference type="EMBL" id="ACV61334.1"/>
    </source>
</evidence>
<gene>
    <name evidence="1" type="ordered locus">Dtox_0389</name>
</gene>
<dbReference type="OrthoDB" id="1809857at2"/>
<sequence>MKKKKMFIILGIMVLLLAGISNYSFGGSKYSPKEHEVQQQVIDTFDLANDLKSNALRPQFMRDIYDDEIATESKEIRSKVALAILSLQKEKEFSEGDFKPMIFLNKGNDKALIAVKHSDNTIILYKFDISKGDKPLKLDEQVKDVKVDRGDK</sequence>
<reference evidence="1 2" key="1">
    <citation type="journal article" date="2009" name="Stand. Genomic Sci.">
        <title>Complete genome sequence of Desulfotomaculum acetoxidans type strain (5575).</title>
        <authorList>
            <person name="Spring S."/>
            <person name="Lapidus A."/>
            <person name="Schroder M."/>
            <person name="Gleim D."/>
            <person name="Sims D."/>
            <person name="Meincke L."/>
            <person name="Glavina Del Rio T."/>
            <person name="Tice H."/>
            <person name="Copeland A."/>
            <person name="Cheng J.F."/>
            <person name="Lucas S."/>
            <person name="Chen F."/>
            <person name="Nolan M."/>
            <person name="Bruce D."/>
            <person name="Goodwin L."/>
            <person name="Pitluck S."/>
            <person name="Ivanova N."/>
            <person name="Mavromatis K."/>
            <person name="Mikhailova N."/>
            <person name="Pati A."/>
            <person name="Chen A."/>
            <person name="Palaniappan K."/>
            <person name="Land M."/>
            <person name="Hauser L."/>
            <person name="Chang Y.J."/>
            <person name="Jeffries C.D."/>
            <person name="Chain P."/>
            <person name="Saunders E."/>
            <person name="Brettin T."/>
            <person name="Detter J.C."/>
            <person name="Goker M."/>
            <person name="Bristow J."/>
            <person name="Eisen J.A."/>
            <person name="Markowitz V."/>
            <person name="Hugenholtz P."/>
            <person name="Kyrpides N.C."/>
            <person name="Klenk H.P."/>
            <person name="Han C."/>
        </authorList>
    </citation>
    <scope>NUCLEOTIDE SEQUENCE [LARGE SCALE GENOMIC DNA]</scope>
    <source>
        <strain evidence="2">ATCC 49208 / DSM 771 / VKM B-1644</strain>
    </source>
</reference>
<protein>
    <submittedName>
        <fullName evidence="1">Uncharacterized protein</fullName>
    </submittedName>
</protein>